<gene>
    <name evidence="1" type="ORF">MKP09_23340</name>
</gene>
<reference evidence="1 2" key="1">
    <citation type="submission" date="2022-02" db="EMBL/GenBank/DDBJ databases">
        <authorList>
            <person name="Min J."/>
        </authorList>
    </citation>
    <scope>NUCLEOTIDE SEQUENCE [LARGE SCALE GENOMIC DNA]</scope>
    <source>
        <strain evidence="1 2">GR10-1</strain>
    </source>
</reference>
<accession>A0ABS9SQJ9</accession>
<protein>
    <submittedName>
        <fullName evidence="1">Uncharacterized protein</fullName>
    </submittedName>
</protein>
<keyword evidence="2" id="KW-1185">Reference proteome</keyword>
<dbReference type="Proteomes" id="UP001202248">
    <property type="component" value="Unassembled WGS sequence"/>
</dbReference>
<organism evidence="1 2">
    <name type="scientific">Niabella ginsengisoli</name>
    <dbReference type="NCBI Taxonomy" id="522298"/>
    <lineage>
        <taxon>Bacteria</taxon>
        <taxon>Pseudomonadati</taxon>
        <taxon>Bacteroidota</taxon>
        <taxon>Chitinophagia</taxon>
        <taxon>Chitinophagales</taxon>
        <taxon>Chitinophagaceae</taxon>
        <taxon>Niabella</taxon>
    </lineage>
</organism>
<comment type="caution">
    <text evidence="1">The sequence shown here is derived from an EMBL/GenBank/DDBJ whole genome shotgun (WGS) entry which is preliminary data.</text>
</comment>
<evidence type="ECO:0000313" key="1">
    <source>
        <dbReference type="EMBL" id="MCH5600637.1"/>
    </source>
</evidence>
<dbReference type="RefSeq" id="WP_240832963.1">
    <property type="nucleotide sequence ID" value="NZ_JAKWBL010000004.1"/>
</dbReference>
<dbReference type="EMBL" id="JAKWBL010000004">
    <property type="protein sequence ID" value="MCH5600637.1"/>
    <property type="molecule type" value="Genomic_DNA"/>
</dbReference>
<sequence length="53" mass="5735">MKQALLVVNALLVIAVSYLLYKQFTNSSDSAVIAGRNLKSNDSTSVKTTLIAY</sequence>
<evidence type="ECO:0000313" key="2">
    <source>
        <dbReference type="Proteomes" id="UP001202248"/>
    </source>
</evidence>
<name>A0ABS9SQJ9_9BACT</name>
<proteinExistence type="predicted"/>